<proteinExistence type="predicted"/>
<name>A0A7R9ES33_9NEOP</name>
<organism evidence="1">
    <name type="scientific">Timema bartmani</name>
    <dbReference type="NCBI Taxonomy" id="61472"/>
    <lineage>
        <taxon>Eukaryota</taxon>
        <taxon>Metazoa</taxon>
        <taxon>Ecdysozoa</taxon>
        <taxon>Arthropoda</taxon>
        <taxon>Hexapoda</taxon>
        <taxon>Insecta</taxon>
        <taxon>Pterygota</taxon>
        <taxon>Neoptera</taxon>
        <taxon>Polyneoptera</taxon>
        <taxon>Phasmatodea</taxon>
        <taxon>Timematodea</taxon>
        <taxon>Timematoidea</taxon>
        <taxon>Timematidae</taxon>
        <taxon>Timema</taxon>
    </lineage>
</organism>
<reference evidence="1" key="1">
    <citation type="submission" date="2020-11" db="EMBL/GenBank/DDBJ databases">
        <authorList>
            <person name="Tran Van P."/>
        </authorList>
    </citation>
    <scope>NUCLEOTIDE SEQUENCE</scope>
</reference>
<gene>
    <name evidence="1" type="ORF">TBIB3V08_LOCUS1602</name>
</gene>
<evidence type="ECO:0000313" key="1">
    <source>
        <dbReference type="EMBL" id="CAD7439022.1"/>
    </source>
</evidence>
<dbReference type="AlphaFoldDB" id="A0A7R9ES33"/>
<accession>A0A7R9ES33</accession>
<sequence>MCKLTTLRKPRASAEKLLSVEQEMRRLHLPPRFLWNRLMLCLAPRPALKPSLSSDKNKVDDWRSLHRCESFTLPILQYTTEVVPLKVSSLQPATLVNQSPGIRITSSSKSRIYRLDSGVNQSPGIRITSSYKSLFIVWSRPICQYTNNKMFYSEYVYPYLCGGRVEKHLGKTTFSTPDRDSNLDLPVIGNLVYCDNITLDHVATEAGDCISEYLRPIIGMISKETMNQSSEAEYGGQYMCREWNNLEPCPLFKSNRERPKETVIIKRRSVWKVKRLDQEISFAAAIFIGPRRDSSPDLPVSVDQEQCESYALDRLALASVFFWSWYPAMKASRDSHMVEKWVDWLRATHQWTVAGLGNTSPYATRLGRLDIPGLLIAVADMLQSSEVGTPCSHATDKPDMSSYVSKDPTVYSSSYDISLFRIWKGNNEISSVIAII</sequence>
<dbReference type="EMBL" id="OD564577">
    <property type="protein sequence ID" value="CAD7439022.1"/>
    <property type="molecule type" value="Genomic_DNA"/>
</dbReference>
<protein>
    <submittedName>
        <fullName evidence="1">Uncharacterized protein</fullName>
    </submittedName>
</protein>